<dbReference type="AlphaFoldDB" id="A0A841TJR3"/>
<evidence type="ECO:0000259" key="5">
    <source>
        <dbReference type="Pfam" id="PF17676"/>
    </source>
</evidence>
<keyword evidence="6" id="KW-0121">Carboxypeptidase</keyword>
<dbReference type="CDD" id="cd07062">
    <property type="entry name" value="Peptidase_S66_mccF_like"/>
    <property type="match status" value="1"/>
</dbReference>
<organism evidence="6 7">
    <name type="scientific">Cohnella lubricantis</name>
    <dbReference type="NCBI Taxonomy" id="2163172"/>
    <lineage>
        <taxon>Bacteria</taxon>
        <taxon>Bacillati</taxon>
        <taxon>Bacillota</taxon>
        <taxon>Bacilli</taxon>
        <taxon>Bacillales</taxon>
        <taxon>Paenibacillaceae</taxon>
        <taxon>Cohnella</taxon>
    </lineage>
</organism>
<protein>
    <submittedName>
        <fullName evidence="6">LD-carboxypeptidase</fullName>
    </submittedName>
</protein>
<dbReference type="SUPFAM" id="SSF52317">
    <property type="entry name" value="Class I glutamine amidotransferase-like"/>
    <property type="match status" value="1"/>
</dbReference>
<dbReference type="InterPro" id="IPR040921">
    <property type="entry name" value="Peptidase_S66C"/>
</dbReference>
<proteinExistence type="inferred from homology"/>
<dbReference type="InterPro" id="IPR003507">
    <property type="entry name" value="S66_fam"/>
</dbReference>
<dbReference type="RefSeq" id="WP_185180700.1">
    <property type="nucleotide sequence ID" value="NZ_CBCSEP010000026.1"/>
</dbReference>
<gene>
    <name evidence="6" type="ORF">H4Q31_19320</name>
</gene>
<dbReference type="EMBL" id="JACJVN010000083">
    <property type="protein sequence ID" value="MBB6679440.1"/>
    <property type="molecule type" value="Genomic_DNA"/>
</dbReference>
<reference evidence="6 7" key="1">
    <citation type="submission" date="2020-08" db="EMBL/GenBank/DDBJ databases">
        <title>Cohnella phylogeny.</title>
        <authorList>
            <person name="Dunlap C."/>
        </authorList>
    </citation>
    <scope>NUCLEOTIDE SEQUENCE [LARGE SCALE GENOMIC DNA]</scope>
    <source>
        <strain evidence="6 7">DSM 103658</strain>
    </source>
</reference>
<dbReference type="GO" id="GO:0004180">
    <property type="term" value="F:carboxypeptidase activity"/>
    <property type="evidence" value="ECO:0007669"/>
    <property type="project" value="UniProtKB-KW"/>
</dbReference>
<comment type="caution">
    <text evidence="6">The sequence shown here is derived from an EMBL/GenBank/DDBJ whole genome shotgun (WGS) entry which is preliminary data.</text>
</comment>
<evidence type="ECO:0000256" key="1">
    <source>
        <dbReference type="ARBA" id="ARBA00010233"/>
    </source>
</evidence>
<evidence type="ECO:0000313" key="6">
    <source>
        <dbReference type="EMBL" id="MBB6679440.1"/>
    </source>
</evidence>
<dbReference type="PANTHER" id="PTHR30237:SF5">
    <property type="entry name" value="CARBOXYPEPTIDASE VC_A0337-RELATED"/>
    <property type="match status" value="1"/>
</dbReference>
<keyword evidence="2" id="KW-0378">Hydrolase</keyword>
<feature type="domain" description="LD-carboxypeptidase C-terminal" evidence="5">
    <location>
        <begin position="200"/>
        <end position="322"/>
    </location>
</feature>
<dbReference type="InterPro" id="IPR040449">
    <property type="entry name" value="Peptidase_S66_N"/>
</dbReference>
<evidence type="ECO:0000259" key="4">
    <source>
        <dbReference type="Pfam" id="PF02016"/>
    </source>
</evidence>
<accession>A0A841TJR3</accession>
<dbReference type="PIRSF" id="PIRSF028757">
    <property type="entry name" value="LD-carboxypeptidase"/>
    <property type="match status" value="1"/>
</dbReference>
<feature type="domain" description="LD-carboxypeptidase N-terminal" evidence="4">
    <location>
        <begin position="16"/>
        <end position="136"/>
    </location>
</feature>
<feature type="active site" description="Nucleophile" evidence="3">
    <location>
        <position position="116"/>
    </location>
</feature>
<dbReference type="Pfam" id="PF02016">
    <property type="entry name" value="Peptidase_S66"/>
    <property type="match status" value="1"/>
</dbReference>
<feature type="active site" description="Charge relay system" evidence="3">
    <location>
        <position position="307"/>
    </location>
</feature>
<name>A0A841TJR3_9BACL</name>
<dbReference type="InterPro" id="IPR027478">
    <property type="entry name" value="LdcA_N"/>
</dbReference>
<dbReference type="Proteomes" id="UP000574133">
    <property type="component" value="Unassembled WGS sequence"/>
</dbReference>
<sequence length="336" mass="37042">MNRIVYPAPLRLGDKIAVTAPSSGTGPEQHDMLRQAKRSLESMGFQVAEGRTIWTNEKCVSAPRETRARELEAFLADDEVKAIIPPWGGEFLMELLPLIDWERWKAQAPKWLLGYSDISTLLFVYTLLTGHATAHGPNYFDVGSESPDELTARCLDVLRMGRGAAARQTSSSRYRSSWHNPPDSDTRWEILGGGERARFSGRLIGGCLDTLSSLPGTRYAPVESFVRSYCEDSGVIWYLESCEMNAADIYRSLWQMEQSGWFRRMNGVLIGRPAGYSHADGFELTDALSAVFGPMGIPVVYNADIGHVPPQLTLVNGALAEVSCSGGRGELTMTLS</sequence>
<keyword evidence="6" id="KW-0645">Protease</keyword>
<dbReference type="InterPro" id="IPR027461">
    <property type="entry name" value="Carboxypeptidase_A_C_sf"/>
</dbReference>
<dbReference type="Gene3D" id="3.50.30.60">
    <property type="entry name" value="LD-carboxypeptidase A C-terminal domain-like"/>
    <property type="match status" value="1"/>
</dbReference>
<dbReference type="Pfam" id="PF17676">
    <property type="entry name" value="Peptidase_S66C"/>
    <property type="match status" value="1"/>
</dbReference>
<dbReference type="PANTHER" id="PTHR30237">
    <property type="entry name" value="MURAMOYLTETRAPEPTIDE CARBOXYPEPTIDASE"/>
    <property type="match status" value="1"/>
</dbReference>
<evidence type="ECO:0000256" key="2">
    <source>
        <dbReference type="ARBA" id="ARBA00022801"/>
    </source>
</evidence>
<dbReference type="SUPFAM" id="SSF141986">
    <property type="entry name" value="LD-carboxypeptidase A C-terminal domain-like"/>
    <property type="match status" value="1"/>
</dbReference>
<dbReference type="Gene3D" id="3.40.50.10740">
    <property type="entry name" value="Class I glutamine amidotransferase-like"/>
    <property type="match status" value="1"/>
</dbReference>
<feature type="active site" description="Charge relay system" evidence="3">
    <location>
        <position position="240"/>
    </location>
</feature>
<comment type="similarity">
    <text evidence="1">Belongs to the peptidase S66 family.</text>
</comment>
<evidence type="ECO:0000256" key="3">
    <source>
        <dbReference type="PIRSR" id="PIRSR028757-1"/>
    </source>
</evidence>
<dbReference type="InterPro" id="IPR029062">
    <property type="entry name" value="Class_I_gatase-like"/>
</dbReference>
<evidence type="ECO:0000313" key="7">
    <source>
        <dbReference type="Proteomes" id="UP000574133"/>
    </source>
</evidence>
<keyword evidence="7" id="KW-1185">Reference proteome</keyword>